<protein>
    <submittedName>
        <fullName evidence="1">Uncharacterized protein</fullName>
    </submittedName>
</protein>
<evidence type="ECO:0000313" key="1">
    <source>
        <dbReference type="EMBL" id="GGN43080.1"/>
    </source>
</evidence>
<dbReference type="EMBL" id="BMND01000008">
    <property type="protein sequence ID" value="GGN43080.1"/>
    <property type="molecule type" value="Genomic_DNA"/>
</dbReference>
<organism evidence="1 2">
    <name type="scientific">Streptomyces kronopolitis</name>
    <dbReference type="NCBI Taxonomy" id="1612435"/>
    <lineage>
        <taxon>Bacteria</taxon>
        <taxon>Bacillati</taxon>
        <taxon>Actinomycetota</taxon>
        <taxon>Actinomycetes</taxon>
        <taxon>Kitasatosporales</taxon>
        <taxon>Streptomycetaceae</taxon>
        <taxon>Streptomyces</taxon>
    </lineage>
</organism>
<reference evidence="2" key="1">
    <citation type="journal article" date="2019" name="Int. J. Syst. Evol. Microbiol.">
        <title>The Global Catalogue of Microorganisms (GCM) 10K type strain sequencing project: providing services to taxonomists for standard genome sequencing and annotation.</title>
        <authorList>
            <consortium name="The Broad Institute Genomics Platform"/>
            <consortium name="The Broad Institute Genome Sequencing Center for Infectious Disease"/>
            <person name="Wu L."/>
            <person name="Ma J."/>
        </authorList>
    </citation>
    <scope>NUCLEOTIDE SEQUENCE [LARGE SCALE GENOMIC DNA]</scope>
    <source>
        <strain evidence="2">CGMCC 4.7323</strain>
    </source>
</reference>
<evidence type="ECO:0000313" key="2">
    <source>
        <dbReference type="Proteomes" id="UP000600080"/>
    </source>
</evidence>
<comment type="caution">
    <text evidence="1">The sequence shown here is derived from an EMBL/GenBank/DDBJ whole genome shotgun (WGS) entry which is preliminary data.</text>
</comment>
<sequence>MKLAGLAMAAPATATQILEQAAAEAMEFTRQAEATSLGSGTLDDLDLAVTEFNHAYSLKPPKVVFDAVMGYRRKGDALLQANRTHRQSAS</sequence>
<dbReference type="GeneID" id="301548211"/>
<dbReference type="Proteomes" id="UP000600080">
    <property type="component" value="Unassembled WGS sequence"/>
</dbReference>
<proteinExistence type="predicted"/>
<dbReference type="RefSeq" id="WP_229699872.1">
    <property type="nucleotide sequence ID" value="NZ_BMND01000008.1"/>
</dbReference>
<keyword evidence="2" id="KW-1185">Reference proteome</keyword>
<gene>
    <name evidence="1" type="ORF">GCM10012285_24060</name>
</gene>
<name>A0ABQ2JAP6_9ACTN</name>
<accession>A0ABQ2JAP6</accession>